<dbReference type="InterPro" id="IPR045810">
    <property type="entry name" value="eIF3h_C"/>
</dbReference>
<dbReference type="GO" id="GO:0008237">
    <property type="term" value="F:metallopeptidase activity"/>
    <property type="evidence" value="ECO:0007669"/>
    <property type="project" value="InterPro"/>
</dbReference>
<name>A0A1S8WWE7_OPIVI</name>
<evidence type="ECO:0000256" key="3">
    <source>
        <dbReference type="ARBA" id="ARBA00022917"/>
    </source>
</evidence>
<dbReference type="Pfam" id="PF19445">
    <property type="entry name" value="eIF3h_C"/>
    <property type="match status" value="1"/>
</dbReference>
<dbReference type="PANTHER" id="PTHR10410">
    <property type="entry name" value="EUKARYOTIC TRANSLATION INITIATION FACTOR 3 -RELATED"/>
    <property type="match status" value="1"/>
</dbReference>
<dbReference type="GO" id="GO:0003743">
    <property type="term" value="F:translation initiation factor activity"/>
    <property type="evidence" value="ECO:0007669"/>
    <property type="project" value="UniProtKB-KW"/>
</dbReference>
<dbReference type="Gene3D" id="3.40.140.10">
    <property type="entry name" value="Cytidine Deaminase, domain 2"/>
    <property type="match status" value="1"/>
</dbReference>
<feature type="domain" description="MPN" evidence="4">
    <location>
        <begin position="36"/>
        <end position="173"/>
    </location>
</feature>
<accession>A0A1S8WWE7</accession>
<dbReference type="EMBL" id="KV893859">
    <property type="protein sequence ID" value="OON18776.1"/>
    <property type="molecule type" value="Genomic_DNA"/>
</dbReference>
<dbReference type="InterPro" id="IPR037518">
    <property type="entry name" value="MPN"/>
</dbReference>
<dbReference type="AlphaFoldDB" id="A0A1S8WWE7"/>
<keyword evidence="3" id="KW-0648">Protein biosynthesis</keyword>
<evidence type="ECO:0000256" key="2">
    <source>
        <dbReference type="ARBA" id="ARBA00022540"/>
    </source>
</evidence>
<dbReference type="SMART" id="SM00232">
    <property type="entry name" value="JAB_MPN"/>
    <property type="match status" value="1"/>
</dbReference>
<evidence type="ECO:0000313" key="6">
    <source>
        <dbReference type="Proteomes" id="UP000243686"/>
    </source>
</evidence>
<dbReference type="Proteomes" id="UP000243686">
    <property type="component" value="Unassembled WGS sequence"/>
</dbReference>
<dbReference type="InterPro" id="IPR000555">
    <property type="entry name" value="JAMM/MPN+_dom"/>
</dbReference>
<dbReference type="InterPro" id="IPR027524">
    <property type="entry name" value="eIF3h"/>
</dbReference>
<evidence type="ECO:0000313" key="5">
    <source>
        <dbReference type="EMBL" id="OON18776.1"/>
    </source>
</evidence>
<dbReference type="GO" id="GO:0005852">
    <property type="term" value="C:eukaryotic translation initiation factor 3 complex"/>
    <property type="evidence" value="ECO:0007669"/>
    <property type="project" value="InterPro"/>
</dbReference>
<proteinExistence type="predicted"/>
<protein>
    <submittedName>
        <fullName evidence="5">Mov34/MPN/PAD-1 family protein</fullName>
    </submittedName>
</protein>
<organism evidence="5 6">
    <name type="scientific">Opisthorchis viverrini</name>
    <name type="common">Southeast Asian liver fluke</name>
    <dbReference type="NCBI Taxonomy" id="6198"/>
    <lineage>
        <taxon>Eukaryota</taxon>
        <taxon>Metazoa</taxon>
        <taxon>Spiralia</taxon>
        <taxon>Lophotrochozoa</taxon>
        <taxon>Platyhelminthes</taxon>
        <taxon>Trematoda</taxon>
        <taxon>Digenea</taxon>
        <taxon>Opisthorchiida</taxon>
        <taxon>Opisthorchiata</taxon>
        <taxon>Opisthorchiidae</taxon>
        <taxon>Opisthorchis</taxon>
    </lineage>
</organism>
<keyword evidence="1" id="KW-0963">Cytoplasm</keyword>
<evidence type="ECO:0000256" key="1">
    <source>
        <dbReference type="ARBA" id="ARBA00022490"/>
    </source>
</evidence>
<keyword evidence="2" id="KW-0396">Initiation factor</keyword>
<dbReference type="Pfam" id="PF01398">
    <property type="entry name" value="JAB"/>
    <property type="match status" value="1"/>
</dbReference>
<dbReference type="PROSITE" id="PS50249">
    <property type="entry name" value="MPN"/>
    <property type="match status" value="1"/>
</dbReference>
<dbReference type="InterPro" id="IPR050242">
    <property type="entry name" value="JAMM_MPN+_peptidase_M67A"/>
</dbReference>
<sequence length="367" mass="40619">MASAKWSVCRIPEQTRARYTRNFAALSMSRVRVDCVQVEGLVLLKMIKQYQEEALASQNCVNGTLLGLCNGNVLEVTNCFLLPKTQDDDPAANEALLNFEVNMIKNLRQLNIDYLNVGFYQSGPGGISINRANIDNIYQCQSNLPEAILLTYDPTRTTRGHIGLKAYRLASDILNARSDAERRLRVSYTPKEAASLLGRNNFTRLLDEIPVVLHNSHLVNIVLSDLVSDQDLSRTTMSSNSSILDLAPPVPADHSGRYSALNLSMASTLEQQLRSLLIGLDTVHDYQYLYQRSLAKSQSSGIGKSSQEARNRELAPIRLDTSLVSAQLDFYCTSLSQMAGQTMGKLMMTQALQSTQQPVGGTKSHKN</sequence>
<reference evidence="5 6" key="1">
    <citation type="submission" date="2015-03" db="EMBL/GenBank/DDBJ databases">
        <title>Draft genome of the nematode, Opisthorchis viverrini.</title>
        <authorList>
            <person name="Mitreva M."/>
        </authorList>
    </citation>
    <scope>NUCLEOTIDE SEQUENCE [LARGE SCALE GENOMIC DNA]</scope>
    <source>
        <strain evidence="5">Khon Kaen</strain>
    </source>
</reference>
<evidence type="ECO:0000259" key="4">
    <source>
        <dbReference type="PROSITE" id="PS50249"/>
    </source>
</evidence>
<keyword evidence="6" id="KW-1185">Reference proteome</keyword>
<gene>
    <name evidence="5" type="ORF">X801_05365</name>
</gene>
<dbReference type="CDD" id="cd08065">
    <property type="entry name" value="MPN_eIF3h"/>
    <property type="match status" value="1"/>
</dbReference>